<dbReference type="AlphaFoldDB" id="A0A1C1D1Y6"/>
<name>A0A1C1D1Y6_9EURO</name>
<dbReference type="Gene3D" id="3.40.50.300">
    <property type="entry name" value="P-loop containing nucleotide triphosphate hydrolases"/>
    <property type="match status" value="1"/>
</dbReference>
<dbReference type="InterPro" id="IPR027417">
    <property type="entry name" value="P-loop_NTPase"/>
</dbReference>
<dbReference type="Pfam" id="PF17784">
    <property type="entry name" value="Sulfotransfer_4"/>
    <property type="match status" value="2"/>
</dbReference>
<dbReference type="STRING" id="86049.A0A1C1D1Y6"/>
<protein>
    <submittedName>
        <fullName evidence="2">Putative tpr repeat containing protein</fullName>
    </submittedName>
</protein>
<evidence type="ECO:0000313" key="3">
    <source>
        <dbReference type="Proteomes" id="UP000094526"/>
    </source>
</evidence>
<dbReference type="PANTHER" id="PTHR36978">
    <property type="entry name" value="P-LOOP CONTAINING NUCLEOTIDE TRIPHOSPHATE HYDROLASE"/>
    <property type="match status" value="1"/>
</dbReference>
<feature type="transmembrane region" description="Helical" evidence="1">
    <location>
        <begin position="258"/>
        <end position="277"/>
    </location>
</feature>
<dbReference type="EMBL" id="LGRB01000003">
    <property type="protein sequence ID" value="OCT54772.1"/>
    <property type="molecule type" value="Genomic_DNA"/>
</dbReference>
<accession>A0A1C1D1Y6</accession>
<sequence length="287" mass="32154">MAPPIAKPPTATSFRGPLQVLAVGLPQCATTSLKDVFENPHLLNIGPTMHMGRCLQLPPNLRFIWEALQERDAQNRRAILYKLFAGCAATADFPGHLFLEDLIEMYPDARIVLNVHKGGGVDGGGGGGGGGAGEEWAASLKAGIAPFMSWQYRVACFWSVPDQWHRLCLMEWQRFAREKFRVDNVWSKDLYDMHNQWVLDVCRRKGKDVLVWDPSMGWAPLCDFLGREKPEVGIPIADAEKEETKSVIQRRLRVGLKLWMRIVVVPIAFSVLGGWAIQRALSLRLPV</sequence>
<comment type="caution">
    <text evidence="2">The sequence shown here is derived from an EMBL/GenBank/DDBJ whole genome shotgun (WGS) entry which is preliminary data.</text>
</comment>
<evidence type="ECO:0000256" key="1">
    <source>
        <dbReference type="SAM" id="Phobius"/>
    </source>
</evidence>
<dbReference type="PANTHER" id="PTHR36978:SF4">
    <property type="entry name" value="P-LOOP CONTAINING NUCLEOSIDE TRIPHOSPHATE HYDROLASE PROTEIN"/>
    <property type="match status" value="1"/>
</dbReference>
<dbReference type="VEuPathDB" id="FungiDB:G647_04866"/>
<proteinExistence type="predicted"/>
<reference evidence="3" key="1">
    <citation type="submission" date="2015-07" db="EMBL/GenBank/DDBJ databases">
        <authorList>
            <person name="Teixeira M.M."/>
            <person name="Souza R.C."/>
            <person name="Almeida L.G."/>
            <person name="Vicente V.A."/>
            <person name="de Hoog S."/>
            <person name="Bocca A.L."/>
            <person name="de Almeida S.R."/>
            <person name="Vasconcelos A.T."/>
            <person name="Felipe M.S."/>
        </authorList>
    </citation>
    <scope>NUCLEOTIDE SEQUENCE [LARGE SCALE GENOMIC DNA]</scope>
    <source>
        <strain evidence="3">KSF</strain>
    </source>
</reference>
<dbReference type="Proteomes" id="UP000094526">
    <property type="component" value="Unassembled WGS sequence"/>
</dbReference>
<keyword evidence="3" id="KW-1185">Reference proteome</keyword>
<dbReference type="OrthoDB" id="408152at2759"/>
<dbReference type="InterPro" id="IPR040632">
    <property type="entry name" value="Sulfotransfer_4"/>
</dbReference>
<dbReference type="SUPFAM" id="SSF52540">
    <property type="entry name" value="P-loop containing nucleoside triphosphate hydrolases"/>
    <property type="match status" value="1"/>
</dbReference>
<gene>
    <name evidence="2" type="ORF">CLCR_03079</name>
</gene>
<keyword evidence="1" id="KW-0812">Transmembrane</keyword>
<keyword evidence="1" id="KW-1133">Transmembrane helix</keyword>
<keyword evidence="1" id="KW-0472">Membrane</keyword>
<evidence type="ECO:0000313" key="2">
    <source>
        <dbReference type="EMBL" id="OCT54772.1"/>
    </source>
</evidence>
<dbReference type="VEuPathDB" id="FungiDB:CLCR_03079"/>
<organism evidence="2 3">
    <name type="scientific">Cladophialophora carrionii</name>
    <dbReference type="NCBI Taxonomy" id="86049"/>
    <lineage>
        <taxon>Eukaryota</taxon>
        <taxon>Fungi</taxon>
        <taxon>Dikarya</taxon>
        <taxon>Ascomycota</taxon>
        <taxon>Pezizomycotina</taxon>
        <taxon>Eurotiomycetes</taxon>
        <taxon>Chaetothyriomycetidae</taxon>
        <taxon>Chaetothyriales</taxon>
        <taxon>Herpotrichiellaceae</taxon>
        <taxon>Cladophialophora</taxon>
    </lineage>
</organism>